<feature type="signal peptide" evidence="1">
    <location>
        <begin position="1"/>
        <end position="18"/>
    </location>
</feature>
<dbReference type="AlphaFoldDB" id="A0A090B8I5"/>
<organism evidence="2">
    <name type="scientific">Hyaloperonospora arabidopsidis (strain Emoy2)</name>
    <name type="common">Downy mildew agent</name>
    <name type="synonym">Peronospora arabidopsidis</name>
    <dbReference type="NCBI Taxonomy" id="559515"/>
    <lineage>
        <taxon>Eukaryota</taxon>
        <taxon>Sar</taxon>
        <taxon>Stramenopiles</taxon>
        <taxon>Oomycota</taxon>
        <taxon>Peronosporomycetes</taxon>
        <taxon>Peronosporales</taxon>
        <taxon>Peronosporaceae</taxon>
        <taxon>Hyaloperonospora</taxon>
    </lineage>
</organism>
<dbReference type="EMBL" id="AB922341">
    <property type="protein sequence ID" value="BAP68916.1"/>
    <property type="molecule type" value="mRNA"/>
</dbReference>
<evidence type="ECO:0000313" key="2">
    <source>
        <dbReference type="EMBL" id="BAP68916.1"/>
    </source>
</evidence>
<accession>A0A090B8I5</accession>
<evidence type="ECO:0000256" key="1">
    <source>
        <dbReference type="SAM" id="SignalP"/>
    </source>
</evidence>
<reference evidence="2" key="1">
    <citation type="journal article" date="2014" name="PLoS Pathog.">
        <title>Expression profiling during Arabidopsis/downy mildew interaction reveals a highly-expressed effector that attenuates responses to salicylic acid.</title>
        <authorList>
            <person name="Asai S."/>
            <person name="Rallapalli G."/>
            <person name="Piquerez S.J.M."/>
            <person name="Caillaud M.C."/>
            <person name="Furzer O.J."/>
            <person name="Ishaque N."/>
            <person name="Wirthmueller L."/>
            <person name="Fabro G."/>
            <person name="Shirasu K."/>
            <person name="Jones J.D.G."/>
        </authorList>
    </citation>
    <scope>NUCLEOTIDE SEQUENCE</scope>
    <source>
        <strain evidence="2">Emoy2</strain>
    </source>
</reference>
<feature type="non-terminal residue" evidence="2">
    <location>
        <position position="346"/>
    </location>
</feature>
<name>A0A090B8I5_HYAAE</name>
<proteinExistence type="evidence at transcript level"/>
<sequence length="346" mass="38804">MHYYAITLLLAGLPLSCAYNISASVTLEQTTASFRPQGHLLVDNPNSVQQHEPLLRSAKRVYNTSEERTLFPGVEMVVHQLEASPLKADKSMWSKGWTRLKKIVRGSHGQLQFGDDVVMTLQNLDKEALTRKYKVPNQSEKVSLLEALTARYKIGPVANALAAVKQDPKSTVAKDIADNLYKEQIKKWQGEGELASYIAGTLGIEHDGMLTQKLKMVEDYIDSIDKKPGIKNHLLEALTTVLGGEKNVASFVGEAKMNVEMKNGAEKLEGLLMQKWQGEDMHPMNLFRRLEMDKNAEDLMSPMLETVEEYVTAFNSKHPGSKFSLFVYARKHYKDEPLLNAVIAAR</sequence>
<feature type="chain" id="PRO_5001853159" evidence="1">
    <location>
        <begin position="19"/>
        <end position="346"/>
    </location>
</feature>
<keyword evidence="1" id="KW-0732">Signal</keyword>
<protein>
    <submittedName>
        <fullName evidence="2">RxLR effector candidate protein</fullName>
    </submittedName>
</protein>
<gene>
    <name evidence="2" type="primary">HaRxLL38b</name>
</gene>